<dbReference type="RefSeq" id="WP_382179538.1">
    <property type="nucleotide sequence ID" value="NZ_JBHRXX010000010.1"/>
</dbReference>
<evidence type="ECO:0000313" key="9">
    <source>
        <dbReference type="Proteomes" id="UP001595729"/>
    </source>
</evidence>
<reference evidence="9" key="1">
    <citation type="journal article" date="2019" name="Int. J. Syst. Evol. Microbiol.">
        <title>The Global Catalogue of Microorganisms (GCM) 10K type strain sequencing project: providing services to taxonomists for standard genome sequencing and annotation.</title>
        <authorList>
            <consortium name="The Broad Institute Genomics Platform"/>
            <consortium name="The Broad Institute Genome Sequencing Center for Infectious Disease"/>
            <person name="Wu L."/>
            <person name="Ma J."/>
        </authorList>
    </citation>
    <scope>NUCLEOTIDE SEQUENCE [LARGE SCALE GENOMIC DNA]</scope>
    <source>
        <strain evidence="9">KCTC 42501</strain>
    </source>
</reference>
<comment type="caution">
    <text evidence="8">The sequence shown here is derived from an EMBL/GenBank/DDBJ whole genome shotgun (WGS) entry which is preliminary data.</text>
</comment>
<keyword evidence="6 7" id="KW-0472">Membrane</keyword>
<proteinExistence type="predicted"/>
<protein>
    <submittedName>
        <fullName evidence="8">MFS transporter</fullName>
    </submittedName>
</protein>
<evidence type="ECO:0000313" key="8">
    <source>
        <dbReference type="EMBL" id="MFC3686543.1"/>
    </source>
</evidence>
<accession>A0ABV7WB86</accession>
<evidence type="ECO:0000256" key="5">
    <source>
        <dbReference type="ARBA" id="ARBA00022989"/>
    </source>
</evidence>
<feature type="transmembrane region" description="Helical" evidence="7">
    <location>
        <begin position="364"/>
        <end position="386"/>
    </location>
</feature>
<keyword evidence="3" id="KW-1003">Cell membrane</keyword>
<dbReference type="InterPro" id="IPR011701">
    <property type="entry name" value="MFS"/>
</dbReference>
<feature type="transmembrane region" description="Helical" evidence="7">
    <location>
        <begin position="12"/>
        <end position="36"/>
    </location>
</feature>
<feature type="transmembrane region" description="Helical" evidence="7">
    <location>
        <begin position="75"/>
        <end position="99"/>
    </location>
</feature>
<feature type="transmembrane region" description="Helical" evidence="7">
    <location>
        <begin position="167"/>
        <end position="186"/>
    </location>
</feature>
<dbReference type="CDD" id="cd06173">
    <property type="entry name" value="MFS_MefA_like"/>
    <property type="match status" value="1"/>
</dbReference>
<dbReference type="Pfam" id="PF07690">
    <property type="entry name" value="MFS_1"/>
    <property type="match status" value="1"/>
</dbReference>
<feature type="transmembrane region" description="Helical" evidence="7">
    <location>
        <begin position="252"/>
        <end position="270"/>
    </location>
</feature>
<keyword evidence="5 7" id="KW-1133">Transmembrane helix</keyword>
<evidence type="ECO:0000256" key="4">
    <source>
        <dbReference type="ARBA" id="ARBA00022692"/>
    </source>
</evidence>
<evidence type="ECO:0000256" key="3">
    <source>
        <dbReference type="ARBA" id="ARBA00022475"/>
    </source>
</evidence>
<dbReference type="EMBL" id="JBHRXX010000010">
    <property type="protein sequence ID" value="MFC3686543.1"/>
    <property type="molecule type" value="Genomic_DNA"/>
</dbReference>
<sequence>MSDLLSHPSFVRFWCARVAAVAGTQMLMLTIGWHMYELTASAWDLGLVGLFQFVPALATTLPAGHAADRHHRARIVALCLSAQAAVAVLLVGGTLAHAVSREWLLALSALLGAVRPFQMSAQQALLPSLVPAPLLARATAVTSTGTQAAVIGGPALGGLIFAVDLNAVYIVCTLLFLGAALACLWVRYERPPVVREPVSAATLLAGVRYVWGHPVLLGAVSLDLFAVLLGGATALLPIFAKEILQVGPEGLGVLRSAPAVGALVAGVVLSRHALERRVGRTLLVAVALFGLCMVVFGLSTSFWLSLAALAVSGAADMVSVVIRQTLVQLETPDQMRGRVAAVNTLFIGASNQLGEFESGVTAAAFGPVGSVVLGGLGTLGISLAWWRLFRPLAMRDALTGPQRVS</sequence>
<comment type="subcellular location">
    <subcellularLocation>
        <location evidence="1">Cell membrane</location>
        <topology evidence="1">Multi-pass membrane protein</topology>
    </subcellularLocation>
</comment>
<keyword evidence="4 7" id="KW-0812">Transmembrane</keyword>
<feature type="transmembrane region" description="Helical" evidence="7">
    <location>
        <begin position="215"/>
        <end position="240"/>
    </location>
</feature>
<dbReference type="SUPFAM" id="SSF103473">
    <property type="entry name" value="MFS general substrate transporter"/>
    <property type="match status" value="1"/>
</dbReference>
<name>A0ABV7WB86_9BURK</name>
<dbReference type="Gene3D" id="1.20.1250.20">
    <property type="entry name" value="MFS general substrate transporter like domains"/>
    <property type="match status" value="1"/>
</dbReference>
<dbReference type="PANTHER" id="PTHR23513:SF9">
    <property type="entry name" value="ENTEROBACTIN EXPORTER ENTS"/>
    <property type="match status" value="1"/>
</dbReference>
<feature type="transmembrane region" description="Helical" evidence="7">
    <location>
        <begin position="282"/>
        <end position="304"/>
    </location>
</feature>
<evidence type="ECO:0000256" key="6">
    <source>
        <dbReference type="ARBA" id="ARBA00023136"/>
    </source>
</evidence>
<keyword evidence="9" id="KW-1185">Reference proteome</keyword>
<evidence type="ECO:0000256" key="1">
    <source>
        <dbReference type="ARBA" id="ARBA00004651"/>
    </source>
</evidence>
<dbReference type="PANTHER" id="PTHR23513">
    <property type="entry name" value="INTEGRAL MEMBRANE EFFLUX PROTEIN-RELATED"/>
    <property type="match status" value="1"/>
</dbReference>
<organism evidence="8 9">
    <name type="scientific">Hydrogenophaga luteola</name>
    <dbReference type="NCBI Taxonomy" id="1591122"/>
    <lineage>
        <taxon>Bacteria</taxon>
        <taxon>Pseudomonadati</taxon>
        <taxon>Pseudomonadota</taxon>
        <taxon>Betaproteobacteria</taxon>
        <taxon>Burkholderiales</taxon>
        <taxon>Comamonadaceae</taxon>
        <taxon>Hydrogenophaga</taxon>
    </lineage>
</organism>
<gene>
    <name evidence="8" type="ORF">ACFOPI_23320</name>
</gene>
<evidence type="ECO:0000256" key="7">
    <source>
        <dbReference type="SAM" id="Phobius"/>
    </source>
</evidence>
<evidence type="ECO:0000256" key="2">
    <source>
        <dbReference type="ARBA" id="ARBA00022448"/>
    </source>
</evidence>
<feature type="transmembrane region" description="Helical" evidence="7">
    <location>
        <begin position="42"/>
        <end position="63"/>
    </location>
</feature>
<dbReference type="InterPro" id="IPR036259">
    <property type="entry name" value="MFS_trans_sf"/>
</dbReference>
<dbReference type="Proteomes" id="UP001595729">
    <property type="component" value="Unassembled WGS sequence"/>
</dbReference>
<keyword evidence="2" id="KW-0813">Transport</keyword>